<gene>
    <name evidence="2" type="ORF">DLJ82_2263</name>
</gene>
<reference evidence="2 3" key="1">
    <citation type="submission" date="2018-07" db="EMBL/GenBank/DDBJ databases">
        <title>Rhizobium leguminosarum strain:ATCC 14479 Genome sequencing and assembly.</title>
        <authorList>
            <person name="Chakraborty R."/>
        </authorList>
    </citation>
    <scope>NUCLEOTIDE SEQUENCE [LARGE SCALE GENOMIC DNA]</scope>
    <source>
        <strain evidence="2 3">ATCC 14479</strain>
    </source>
</reference>
<sequence length="139" mass="14928">MSVWKGKALVVYYLTVSMAAFLGVRTIYSAATHINIDGPFAHCGVSYLTSGVLWLSMATFSVLMHMVVGYLYYSRNGEGPYGPLAVAQRGKAPPRTRIVPYVANFAVIVSIVFAGGMSFPTCPTPNGPSEQFSNAVNPI</sequence>
<keyword evidence="1" id="KW-0472">Membrane</keyword>
<name>A0A2Z4YEY9_RHILE</name>
<organism evidence="2 3">
    <name type="scientific">Rhizobium leguminosarum</name>
    <dbReference type="NCBI Taxonomy" id="384"/>
    <lineage>
        <taxon>Bacteria</taxon>
        <taxon>Pseudomonadati</taxon>
        <taxon>Pseudomonadota</taxon>
        <taxon>Alphaproteobacteria</taxon>
        <taxon>Hyphomicrobiales</taxon>
        <taxon>Rhizobiaceae</taxon>
        <taxon>Rhizobium/Agrobacterium group</taxon>
        <taxon>Rhizobium</taxon>
    </lineage>
</organism>
<dbReference type="RefSeq" id="WP_162710301.1">
    <property type="nucleotide sequence ID" value="NZ_CP030760.1"/>
</dbReference>
<dbReference type="EMBL" id="CP030760">
    <property type="protein sequence ID" value="AXA39856.1"/>
    <property type="molecule type" value="Genomic_DNA"/>
</dbReference>
<protein>
    <submittedName>
        <fullName evidence="2">Putative integral membrane protein</fullName>
    </submittedName>
</protein>
<evidence type="ECO:0000313" key="3">
    <source>
        <dbReference type="Proteomes" id="UP000251166"/>
    </source>
</evidence>
<keyword evidence="1" id="KW-1133">Transmembrane helix</keyword>
<accession>A0A2Z4YEY9</accession>
<keyword evidence="1" id="KW-0812">Transmembrane</keyword>
<feature type="transmembrane region" description="Helical" evidence="1">
    <location>
        <begin position="12"/>
        <end position="31"/>
    </location>
</feature>
<evidence type="ECO:0000256" key="1">
    <source>
        <dbReference type="SAM" id="Phobius"/>
    </source>
</evidence>
<dbReference type="Proteomes" id="UP000251166">
    <property type="component" value="Chromosome"/>
</dbReference>
<feature type="transmembrane region" description="Helical" evidence="1">
    <location>
        <begin position="51"/>
        <end position="73"/>
    </location>
</feature>
<evidence type="ECO:0000313" key="2">
    <source>
        <dbReference type="EMBL" id="AXA39856.1"/>
    </source>
</evidence>
<feature type="transmembrane region" description="Helical" evidence="1">
    <location>
        <begin position="98"/>
        <end position="119"/>
    </location>
</feature>
<dbReference type="AlphaFoldDB" id="A0A2Z4YEY9"/>
<proteinExistence type="predicted"/>